<dbReference type="Proteomes" id="UP001367676">
    <property type="component" value="Unassembled WGS sequence"/>
</dbReference>
<dbReference type="AlphaFoldDB" id="A0AAN9TF53"/>
<evidence type="ECO:0000256" key="1">
    <source>
        <dbReference type="SAM" id="Coils"/>
    </source>
</evidence>
<protein>
    <submittedName>
        <fullName evidence="3">Uncharacterized protein</fullName>
    </submittedName>
</protein>
<keyword evidence="2" id="KW-0472">Membrane</keyword>
<comment type="caution">
    <text evidence="3">The sequence shown here is derived from an EMBL/GenBank/DDBJ whole genome shotgun (WGS) entry which is preliminary data.</text>
</comment>
<organism evidence="3 4">
    <name type="scientific">Parthenolecanium corni</name>
    <dbReference type="NCBI Taxonomy" id="536013"/>
    <lineage>
        <taxon>Eukaryota</taxon>
        <taxon>Metazoa</taxon>
        <taxon>Ecdysozoa</taxon>
        <taxon>Arthropoda</taxon>
        <taxon>Hexapoda</taxon>
        <taxon>Insecta</taxon>
        <taxon>Pterygota</taxon>
        <taxon>Neoptera</taxon>
        <taxon>Paraneoptera</taxon>
        <taxon>Hemiptera</taxon>
        <taxon>Sternorrhyncha</taxon>
        <taxon>Coccoidea</taxon>
        <taxon>Coccidae</taxon>
        <taxon>Parthenolecanium</taxon>
    </lineage>
</organism>
<accession>A0AAN9TF53</accession>
<feature type="transmembrane region" description="Helical" evidence="2">
    <location>
        <begin position="228"/>
        <end position="249"/>
    </location>
</feature>
<proteinExistence type="predicted"/>
<keyword evidence="4" id="KW-1185">Reference proteome</keyword>
<evidence type="ECO:0000313" key="4">
    <source>
        <dbReference type="Proteomes" id="UP001367676"/>
    </source>
</evidence>
<dbReference type="EMBL" id="JBBCAQ010000032">
    <property type="protein sequence ID" value="KAK7583840.1"/>
    <property type="molecule type" value="Genomic_DNA"/>
</dbReference>
<sequence length="580" mass="65544">MHPPQCPSLHPHETKQRDAIPYVWYKEVYSASWASRRHDGTAAGTIILDNIFYNDDAKTNANGVAGWSAVEKKERTNKRKKKKKKKILERSEKKAEERLGRFVAACHRPPFIPQRYTTRETREENNLAGWLRKVRRRRRGTALRPTLVPQLPALLTPPLPHFVAPDHFSRLASCATISSSLTAPLPSSTSSFHRFSSPSPRDRSAFALHCTMCDVPTTDLTRIQYKNIYGIILLYCTYLVLVFVPVLVLKTLLCPLRRGVELETEPLKINHDAVDSVATNSATATRLSHIRHSAAYASASIFQRTAMRRCRFELVSAAQCSIRNATVPWVLVTGIINIISRIEKLLCNATHDATVGPHFTLDERRLKERVAEVGSASSTAALRCRALLKPDRRTPTFSHSAADFICDAFAHLPHPFFNFFMPPLHNSRSTIVFCRLDFVFFTRFVEVLRRVVARYARKSAVGSENPPVELFNIKKQQSTFNTYPSADDSSNLLLSFTRHRSAFGFASHVLFSSLPRTPPPLNQSHRPQALLFELLMLTLLQDGTVSSMLAHFNLFLFGVLTTDESLGEVKKRIKKTKITQ</sequence>
<name>A0AAN9TF53_9HEMI</name>
<reference evidence="3 4" key="1">
    <citation type="submission" date="2024-03" db="EMBL/GenBank/DDBJ databases">
        <title>Adaptation during the transition from Ophiocordyceps entomopathogen to insect associate is accompanied by gene loss and intensified selection.</title>
        <authorList>
            <person name="Ward C.M."/>
            <person name="Onetto C.A."/>
            <person name="Borneman A.R."/>
        </authorList>
    </citation>
    <scope>NUCLEOTIDE SEQUENCE [LARGE SCALE GENOMIC DNA]</scope>
    <source>
        <strain evidence="3">AWRI1</strain>
        <tissue evidence="3">Single Adult Female</tissue>
    </source>
</reference>
<feature type="coiled-coil region" evidence="1">
    <location>
        <begin position="70"/>
        <end position="98"/>
    </location>
</feature>
<keyword evidence="1" id="KW-0175">Coiled coil</keyword>
<keyword evidence="2" id="KW-0812">Transmembrane</keyword>
<gene>
    <name evidence="3" type="ORF">V9T40_004803</name>
</gene>
<evidence type="ECO:0000313" key="3">
    <source>
        <dbReference type="EMBL" id="KAK7583840.1"/>
    </source>
</evidence>
<evidence type="ECO:0000256" key="2">
    <source>
        <dbReference type="SAM" id="Phobius"/>
    </source>
</evidence>
<keyword evidence="2" id="KW-1133">Transmembrane helix</keyword>